<dbReference type="InterPro" id="IPR036388">
    <property type="entry name" value="WH-like_DNA-bd_sf"/>
</dbReference>
<gene>
    <name evidence="6" type="ORF">Q4Q40_18910</name>
</gene>
<organism evidence="6 7">
    <name type="scientific">Flavivirga jejuensis</name>
    <dbReference type="NCBI Taxonomy" id="870487"/>
    <lineage>
        <taxon>Bacteria</taxon>
        <taxon>Pseudomonadati</taxon>
        <taxon>Bacteroidota</taxon>
        <taxon>Flavobacteriia</taxon>
        <taxon>Flavobacteriales</taxon>
        <taxon>Flavobacteriaceae</taxon>
        <taxon>Flavivirga</taxon>
    </lineage>
</organism>
<accession>A0ABT8WSZ6</accession>
<dbReference type="SUPFAM" id="SSF88659">
    <property type="entry name" value="Sigma3 and sigma4 domains of RNA polymerase sigma factors"/>
    <property type="match status" value="1"/>
</dbReference>
<comment type="caution">
    <text evidence="6">The sequence shown here is derived from an EMBL/GenBank/DDBJ whole genome shotgun (WGS) entry which is preliminary data.</text>
</comment>
<evidence type="ECO:0000313" key="6">
    <source>
        <dbReference type="EMBL" id="MDO5976275.1"/>
    </source>
</evidence>
<dbReference type="InterPro" id="IPR000792">
    <property type="entry name" value="Tscrpt_reg_LuxR_C"/>
</dbReference>
<evidence type="ECO:0000256" key="4">
    <source>
        <dbReference type="ARBA" id="ARBA00023163"/>
    </source>
</evidence>
<feature type="domain" description="HTH luxR-type" evidence="5">
    <location>
        <begin position="139"/>
        <end position="166"/>
    </location>
</feature>
<reference evidence="6" key="1">
    <citation type="submission" date="2023-07" db="EMBL/GenBank/DDBJ databases">
        <title>Two novel species in the genus Flavivirga.</title>
        <authorList>
            <person name="Kwon K."/>
        </authorList>
    </citation>
    <scope>NUCLEOTIDE SEQUENCE</scope>
    <source>
        <strain evidence="6">KACC 14158</strain>
    </source>
</reference>
<dbReference type="PROSITE" id="PS00622">
    <property type="entry name" value="HTH_LUXR_1"/>
    <property type="match status" value="1"/>
</dbReference>
<keyword evidence="2" id="KW-0805">Transcription regulation</keyword>
<dbReference type="NCBIfam" id="TIGR02985">
    <property type="entry name" value="Sig70_bacteroi1"/>
    <property type="match status" value="1"/>
</dbReference>
<dbReference type="InterPro" id="IPR014284">
    <property type="entry name" value="RNA_pol_sigma-70_dom"/>
</dbReference>
<dbReference type="InterPro" id="IPR013249">
    <property type="entry name" value="RNA_pol_sigma70_r4_t2"/>
</dbReference>
<dbReference type="InterPro" id="IPR013324">
    <property type="entry name" value="RNA_pol_sigma_r3/r4-like"/>
</dbReference>
<dbReference type="PANTHER" id="PTHR43133">
    <property type="entry name" value="RNA POLYMERASE ECF-TYPE SIGMA FACTO"/>
    <property type="match status" value="1"/>
</dbReference>
<dbReference type="NCBIfam" id="TIGR02937">
    <property type="entry name" value="sigma70-ECF"/>
    <property type="match status" value="1"/>
</dbReference>
<keyword evidence="3" id="KW-0731">Sigma factor</keyword>
<dbReference type="Gene3D" id="1.10.1740.10">
    <property type="match status" value="1"/>
</dbReference>
<dbReference type="Pfam" id="PF04542">
    <property type="entry name" value="Sigma70_r2"/>
    <property type="match status" value="1"/>
</dbReference>
<dbReference type="Pfam" id="PF08281">
    <property type="entry name" value="Sigma70_r4_2"/>
    <property type="match status" value="1"/>
</dbReference>
<evidence type="ECO:0000256" key="1">
    <source>
        <dbReference type="ARBA" id="ARBA00010641"/>
    </source>
</evidence>
<name>A0ABT8WSZ6_9FLAO</name>
<dbReference type="InterPro" id="IPR007627">
    <property type="entry name" value="RNA_pol_sigma70_r2"/>
</dbReference>
<keyword evidence="4" id="KW-0804">Transcription</keyword>
<dbReference type="CDD" id="cd06170">
    <property type="entry name" value="LuxR_C_like"/>
    <property type="match status" value="1"/>
</dbReference>
<proteinExistence type="inferred from homology"/>
<evidence type="ECO:0000259" key="5">
    <source>
        <dbReference type="PROSITE" id="PS00622"/>
    </source>
</evidence>
<evidence type="ECO:0000256" key="2">
    <source>
        <dbReference type="ARBA" id="ARBA00023015"/>
    </source>
</evidence>
<dbReference type="Proteomes" id="UP001176806">
    <property type="component" value="Unassembled WGS sequence"/>
</dbReference>
<comment type="similarity">
    <text evidence="1">Belongs to the sigma-70 factor family. ECF subfamily.</text>
</comment>
<dbReference type="Gene3D" id="1.10.10.10">
    <property type="entry name" value="Winged helix-like DNA-binding domain superfamily/Winged helix DNA-binding domain"/>
    <property type="match status" value="1"/>
</dbReference>
<dbReference type="EMBL" id="JAUOEL010000007">
    <property type="protein sequence ID" value="MDO5976275.1"/>
    <property type="molecule type" value="Genomic_DNA"/>
</dbReference>
<dbReference type="InterPro" id="IPR014327">
    <property type="entry name" value="RNA_pol_sigma70_bacteroid"/>
</dbReference>
<dbReference type="SUPFAM" id="SSF88946">
    <property type="entry name" value="Sigma2 domain of RNA polymerase sigma factors"/>
    <property type="match status" value="1"/>
</dbReference>
<dbReference type="InterPro" id="IPR039425">
    <property type="entry name" value="RNA_pol_sigma-70-like"/>
</dbReference>
<dbReference type="PANTHER" id="PTHR43133:SF46">
    <property type="entry name" value="RNA POLYMERASE SIGMA-70 FACTOR ECF SUBFAMILY"/>
    <property type="match status" value="1"/>
</dbReference>
<dbReference type="PRINTS" id="PR00038">
    <property type="entry name" value="HTHLUXR"/>
</dbReference>
<dbReference type="SMART" id="SM00421">
    <property type="entry name" value="HTH_LUXR"/>
    <property type="match status" value="1"/>
</dbReference>
<evidence type="ECO:0000256" key="3">
    <source>
        <dbReference type="ARBA" id="ARBA00023082"/>
    </source>
</evidence>
<dbReference type="InterPro" id="IPR013325">
    <property type="entry name" value="RNA_pol_sigma_r2"/>
</dbReference>
<keyword evidence="7" id="KW-1185">Reference proteome</keyword>
<protein>
    <submittedName>
        <fullName evidence="6">RNA polymerase sigma-70 factor</fullName>
    </submittedName>
</protein>
<evidence type="ECO:0000313" key="7">
    <source>
        <dbReference type="Proteomes" id="UP001176806"/>
    </source>
</evidence>
<dbReference type="RefSeq" id="WP_303303554.1">
    <property type="nucleotide sequence ID" value="NZ_BAABDA010000028.1"/>
</dbReference>
<sequence>MRGKRKEFKLNNKSYKQLFESLYPELCVFAYKYLSDLDIAKDVVQEVFVKVWEDDIAFHNENHATGFFYKAVKNKCLNYLKSKQYRVTERYEPANLEAYETGQFYMSEGVVIETTTVINKAISKLPEKAAQVIRLSIEDYSNNEIADQLSISINTVKDHKKAAYRKLRGFLGFLNMG</sequence>